<dbReference type="SUPFAM" id="SSF51735">
    <property type="entry name" value="NAD(P)-binding Rossmann-fold domains"/>
    <property type="match status" value="1"/>
</dbReference>
<reference evidence="1 2" key="1">
    <citation type="submission" date="2018-07" db="EMBL/GenBank/DDBJ databases">
        <title>Mechanisms of high-level aminoglycoside resistance among Gram-negative pathogens in Brazil.</title>
        <authorList>
            <person name="Ballaben A.S."/>
            <person name="Darini A.L.C."/>
            <person name="Doi Y."/>
        </authorList>
    </citation>
    <scope>NUCLEOTIDE SEQUENCE [LARGE SCALE GENOMIC DNA]</scope>
    <source>
        <strain evidence="1 2">B2-305</strain>
    </source>
</reference>
<evidence type="ECO:0000313" key="1">
    <source>
        <dbReference type="EMBL" id="RCI69242.1"/>
    </source>
</evidence>
<dbReference type="Proteomes" id="UP000253594">
    <property type="component" value="Unassembled WGS sequence"/>
</dbReference>
<sequence length="52" mass="5030">MQNILISGAASGIGAARARLFHPRGWGGGLVALADRALGGLSPPKPGPGAPA</sequence>
<dbReference type="InterPro" id="IPR036291">
    <property type="entry name" value="NAD(P)-bd_dom_sf"/>
</dbReference>
<proteinExistence type="predicted"/>
<evidence type="ECO:0000313" key="2">
    <source>
        <dbReference type="Proteomes" id="UP000253594"/>
    </source>
</evidence>
<name>A0A367LVX0_PSEAI</name>
<protein>
    <submittedName>
        <fullName evidence="1">Short-chain dehydrogenase</fullName>
    </submittedName>
</protein>
<comment type="caution">
    <text evidence="1">The sequence shown here is derived from an EMBL/GenBank/DDBJ whole genome shotgun (WGS) entry which is preliminary data.</text>
</comment>
<organism evidence="1 2">
    <name type="scientific">Pseudomonas aeruginosa</name>
    <dbReference type="NCBI Taxonomy" id="287"/>
    <lineage>
        <taxon>Bacteria</taxon>
        <taxon>Pseudomonadati</taxon>
        <taxon>Pseudomonadota</taxon>
        <taxon>Gammaproteobacteria</taxon>
        <taxon>Pseudomonadales</taxon>
        <taxon>Pseudomonadaceae</taxon>
        <taxon>Pseudomonas</taxon>
    </lineage>
</organism>
<gene>
    <name evidence="1" type="ORF">DT376_41000</name>
</gene>
<accession>A0A367LVX0</accession>
<dbReference type="EMBL" id="QORE01003278">
    <property type="protein sequence ID" value="RCI69242.1"/>
    <property type="molecule type" value="Genomic_DNA"/>
</dbReference>
<dbReference type="AlphaFoldDB" id="A0A367LVX0"/>
<feature type="non-terminal residue" evidence="1">
    <location>
        <position position="52"/>
    </location>
</feature>